<comment type="similarity">
    <text evidence="4">Belongs to the glycosyl hydrolase 18 family.</text>
</comment>
<evidence type="ECO:0000313" key="6">
    <source>
        <dbReference type="EMBL" id="MED6182603.1"/>
    </source>
</evidence>
<dbReference type="PANTHER" id="PTHR46476">
    <property type="entry name" value="CHITINASE 2-LIKE"/>
    <property type="match status" value="1"/>
</dbReference>
<dbReference type="EMBL" id="JASCZI010181367">
    <property type="protein sequence ID" value="MED6182603.1"/>
    <property type="molecule type" value="Genomic_DNA"/>
</dbReference>
<organism evidence="6 7">
    <name type="scientific">Stylosanthes scabra</name>
    <dbReference type="NCBI Taxonomy" id="79078"/>
    <lineage>
        <taxon>Eukaryota</taxon>
        <taxon>Viridiplantae</taxon>
        <taxon>Streptophyta</taxon>
        <taxon>Embryophyta</taxon>
        <taxon>Tracheophyta</taxon>
        <taxon>Spermatophyta</taxon>
        <taxon>Magnoliopsida</taxon>
        <taxon>eudicotyledons</taxon>
        <taxon>Gunneridae</taxon>
        <taxon>Pentapetalae</taxon>
        <taxon>rosids</taxon>
        <taxon>fabids</taxon>
        <taxon>Fabales</taxon>
        <taxon>Fabaceae</taxon>
        <taxon>Papilionoideae</taxon>
        <taxon>50 kb inversion clade</taxon>
        <taxon>dalbergioids sensu lato</taxon>
        <taxon>Dalbergieae</taxon>
        <taxon>Pterocarpus clade</taxon>
        <taxon>Stylosanthes</taxon>
    </lineage>
</organism>
<comment type="caution">
    <text evidence="6">The sequence shown here is derived from an EMBL/GenBank/DDBJ whole genome shotgun (WGS) entry which is preliminary data.</text>
</comment>
<evidence type="ECO:0000256" key="4">
    <source>
        <dbReference type="RuleBase" id="RU004453"/>
    </source>
</evidence>
<dbReference type="InterPro" id="IPR001223">
    <property type="entry name" value="Glyco_hydro18_cat"/>
</dbReference>
<dbReference type="Gene3D" id="3.20.20.80">
    <property type="entry name" value="Glycosidases"/>
    <property type="match status" value="1"/>
</dbReference>
<evidence type="ECO:0000259" key="5">
    <source>
        <dbReference type="PROSITE" id="PS51910"/>
    </source>
</evidence>
<evidence type="ECO:0000256" key="1">
    <source>
        <dbReference type="ARBA" id="ARBA00022801"/>
    </source>
</evidence>
<reference evidence="6 7" key="1">
    <citation type="journal article" date="2023" name="Plants (Basel)">
        <title>Bridging the Gap: Combining Genomics and Transcriptomics Approaches to Understand Stylosanthes scabra, an Orphan Legume from the Brazilian Caatinga.</title>
        <authorList>
            <person name="Ferreira-Neto J.R.C."/>
            <person name="da Silva M.D."/>
            <person name="Binneck E."/>
            <person name="de Melo N.F."/>
            <person name="da Silva R.H."/>
            <person name="de Melo A.L.T.M."/>
            <person name="Pandolfi V."/>
            <person name="Bustamante F.O."/>
            <person name="Brasileiro-Vidal A.C."/>
            <person name="Benko-Iseppon A.M."/>
        </authorList>
    </citation>
    <scope>NUCLEOTIDE SEQUENCE [LARGE SCALE GENOMIC DNA]</scope>
    <source>
        <tissue evidence="6">Leaves</tissue>
    </source>
</reference>
<dbReference type="Proteomes" id="UP001341840">
    <property type="component" value="Unassembled WGS sequence"/>
</dbReference>
<dbReference type="Pfam" id="PF00704">
    <property type="entry name" value="Glyco_hydro_18"/>
    <property type="match status" value="1"/>
</dbReference>
<feature type="domain" description="GH18" evidence="5">
    <location>
        <begin position="41"/>
        <end position="313"/>
    </location>
</feature>
<accession>A0ABU6WEH1</accession>
<dbReference type="PROSITE" id="PS51910">
    <property type="entry name" value="GH18_2"/>
    <property type="match status" value="1"/>
</dbReference>
<gene>
    <name evidence="6" type="ORF">PIB30_030083</name>
</gene>
<dbReference type="PROSITE" id="PS01095">
    <property type="entry name" value="GH18_1"/>
    <property type="match status" value="1"/>
</dbReference>
<keyword evidence="1 3" id="KW-0378">Hydrolase</keyword>
<keyword evidence="2 3" id="KW-0326">Glycosidase</keyword>
<dbReference type="SUPFAM" id="SSF51445">
    <property type="entry name" value="(Trans)glycosidases"/>
    <property type="match status" value="1"/>
</dbReference>
<dbReference type="InterPro" id="IPR001579">
    <property type="entry name" value="Glyco_hydro_18_chit_AS"/>
</dbReference>
<sequence length="313" mass="35233">MVQIQALTINMNDEHYHRLLLFIVAVIVSAAPNLQSCDGGKIMMEYIGATGAQVTFDPVPVEEGIDFHFILGFAVDADTSGNAQNGKFSAYWAESLTPESVAAIKARHTNVKVLASLSGWSLHDKVIRWYDPKDTHLWISNAFSSLRSLALTYHLDGIDIDYEVFPRNKNYTSFAYCVGELITLLKKQSVISVATIAPYHLTVEAYMELFKGYNNVIDYVNHQFYTDKVLTPQRYLEDFKIRVTQFGSNKLLPSYEVNGRGIQGDAFFGTLSLLQENGFEVRGIMIYSADASSSNNYYYERRSQAFLLNSTTT</sequence>
<keyword evidence="7" id="KW-1185">Reference proteome</keyword>
<protein>
    <recommendedName>
        <fullName evidence="5">GH18 domain-containing protein</fullName>
    </recommendedName>
</protein>
<evidence type="ECO:0000256" key="3">
    <source>
        <dbReference type="RuleBase" id="RU000489"/>
    </source>
</evidence>
<evidence type="ECO:0000313" key="7">
    <source>
        <dbReference type="Proteomes" id="UP001341840"/>
    </source>
</evidence>
<name>A0ABU6WEH1_9FABA</name>
<dbReference type="InterPro" id="IPR017853">
    <property type="entry name" value="GH"/>
</dbReference>
<proteinExistence type="inferred from homology"/>
<evidence type="ECO:0000256" key="2">
    <source>
        <dbReference type="ARBA" id="ARBA00023295"/>
    </source>
</evidence>
<dbReference type="PANTHER" id="PTHR46476:SF9">
    <property type="entry name" value="GH18 DOMAIN-CONTAINING PROTEIN"/>
    <property type="match status" value="1"/>
</dbReference>